<evidence type="ECO:0000313" key="3">
    <source>
        <dbReference type="Proteomes" id="UP000095192"/>
    </source>
</evidence>
<dbReference type="InParanoid" id="A0A1D3D2V0"/>
<organism evidence="2 3">
    <name type="scientific">Cyclospora cayetanensis</name>
    <dbReference type="NCBI Taxonomy" id="88456"/>
    <lineage>
        <taxon>Eukaryota</taxon>
        <taxon>Sar</taxon>
        <taxon>Alveolata</taxon>
        <taxon>Apicomplexa</taxon>
        <taxon>Conoidasida</taxon>
        <taxon>Coccidia</taxon>
        <taxon>Eucoccidiorida</taxon>
        <taxon>Eimeriorina</taxon>
        <taxon>Eimeriidae</taxon>
        <taxon>Cyclospora</taxon>
    </lineage>
</organism>
<dbReference type="EMBL" id="JROU02000984">
    <property type="protein sequence ID" value="OEH77777.1"/>
    <property type="molecule type" value="Genomic_DNA"/>
</dbReference>
<feature type="compositionally biased region" description="Basic and acidic residues" evidence="1">
    <location>
        <begin position="79"/>
        <end position="95"/>
    </location>
</feature>
<dbReference type="AlphaFoldDB" id="A0A1D3D2V0"/>
<feature type="region of interest" description="Disordered" evidence="1">
    <location>
        <begin position="24"/>
        <end position="95"/>
    </location>
</feature>
<evidence type="ECO:0000256" key="1">
    <source>
        <dbReference type="SAM" id="MobiDB-lite"/>
    </source>
</evidence>
<evidence type="ECO:0000313" key="2">
    <source>
        <dbReference type="EMBL" id="OEH77777.1"/>
    </source>
</evidence>
<sequence length="95" mass="9559">MDIGEQADSSAFFGDGESFVEAQVGVEKGPIPAKARKVLGIDENGNDSGTGGSGGKGKTGRANNKKGGGKGGNGGGDHLTPEQKKRLDMLKGLTD</sequence>
<reference evidence="2 3" key="1">
    <citation type="journal article" date="2016" name="BMC Genomics">
        <title>Comparative genomics reveals Cyclospora cayetanensis possesses coccidia-like metabolism and invasion components but unique surface antigens.</title>
        <authorList>
            <person name="Liu S."/>
            <person name="Wang L."/>
            <person name="Zheng H."/>
            <person name="Xu Z."/>
            <person name="Roellig D.M."/>
            <person name="Li N."/>
            <person name="Frace M.A."/>
            <person name="Tang K."/>
            <person name="Arrowood M.J."/>
            <person name="Moss D.M."/>
            <person name="Zhang L."/>
            <person name="Feng Y."/>
            <person name="Xiao L."/>
        </authorList>
    </citation>
    <scope>NUCLEOTIDE SEQUENCE [LARGE SCALE GENOMIC DNA]</scope>
    <source>
        <strain evidence="2 3">CHN_HEN01</strain>
    </source>
</reference>
<proteinExistence type="predicted"/>
<accession>A0A1D3D2V0</accession>
<gene>
    <name evidence="2" type="ORF">cyc_07963</name>
</gene>
<dbReference type="VEuPathDB" id="ToxoDB:cyc_07963"/>
<name>A0A1D3D2V0_9EIME</name>
<keyword evidence="3" id="KW-1185">Reference proteome</keyword>
<feature type="compositionally biased region" description="Gly residues" evidence="1">
    <location>
        <begin position="48"/>
        <end position="57"/>
    </location>
</feature>
<comment type="caution">
    <text evidence="2">The sequence shown here is derived from an EMBL/GenBank/DDBJ whole genome shotgun (WGS) entry which is preliminary data.</text>
</comment>
<protein>
    <submittedName>
        <fullName evidence="2">Uncharacterized protein</fullName>
    </submittedName>
</protein>
<dbReference type="Proteomes" id="UP000095192">
    <property type="component" value="Unassembled WGS sequence"/>
</dbReference>